<sequence length="347" mass="39081">MNQIAIVGAGIAGSLLAFQLIRQGKRVTIYQPEITQKICSQVAAGMLAPTSELEQGSEQVFQLGLRSIQLWPEIIETLKTETGQPLYCDLAGTLVISHSQDQASLKQFYNSLSHKLGKDTQSFCQSMLITEKESEINGFQHGYWLPHEAHINASLTLKALHEYIQQNGEWIATEANCIEPNKVDDRKYDWVFDCRGLQAKKDIAKMHGVRGERILLHAPDVHIRHMIRLMHPRYRLYIVPRPDNHFIVGATEIDSDDESPISVRSTLELLTAAYSVHKGFAEARIVDLSTQVRPATWDREPYIQSKTGLTRINGLYRHGYLLAPALLEQATRVLSSEHFVIETGAIS</sequence>
<evidence type="ECO:0000313" key="11">
    <source>
        <dbReference type="Proteomes" id="UP000004263"/>
    </source>
</evidence>
<keyword evidence="4" id="KW-0274">FAD</keyword>
<gene>
    <name evidence="10" type="ORF">RED65_02143</name>
</gene>
<evidence type="ECO:0000256" key="4">
    <source>
        <dbReference type="ARBA" id="ARBA00022827"/>
    </source>
</evidence>
<evidence type="ECO:0000259" key="9">
    <source>
        <dbReference type="Pfam" id="PF01266"/>
    </source>
</evidence>
<dbReference type="GO" id="GO:0003884">
    <property type="term" value="F:D-amino-acid oxidase activity"/>
    <property type="evidence" value="ECO:0007669"/>
    <property type="project" value="UniProtKB-EC"/>
</dbReference>
<dbReference type="Gene3D" id="3.50.50.60">
    <property type="entry name" value="FAD/NAD(P)-binding domain"/>
    <property type="match status" value="1"/>
</dbReference>
<organism evidence="10 11">
    <name type="scientific">Bermanella marisrubri</name>
    <dbReference type="NCBI Taxonomy" id="207949"/>
    <lineage>
        <taxon>Bacteria</taxon>
        <taxon>Pseudomonadati</taxon>
        <taxon>Pseudomonadota</taxon>
        <taxon>Gammaproteobacteria</taxon>
        <taxon>Oceanospirillales</taxon>
        <taxon>Oceanospirillaceae</taxon>
        <taxon>Bermanella</taxon>
    </lineage>
</organism>
<evidence type="ECO:0000256" key="6">
    <source>
        <dbReference type="ARBA" id="ARBA00039101"/>
    </source>
</evidence>
<comment type="catalytic activity">
    <reaction evidence="8">
        <text>a D-alpha-amino acid + O2 + H2O = a 2-oxocarboxylate + H2O2 + NH4(+)</text>
        <dbReference type="Rhea" id="RHEA:21816"/>
        <dbReference type="ChEBI" id="CHEBI:15377"/>
        <dbReference type="ChEBI" id="CHEBI:15379"/>
        <dbReference type="ChEBI" id="CHEBI:16240"/>
        <dbReference type="ChEBI" id="CHEBI:28938"/>
        <dbReference type="ChEBI" id="CHEBI:35179"/>
        <dbReference type="ChEBI" id="CHEBI:59871"/>
        <dbReference type="EC" id="1.4.3.3"/>
    </reaction>
    <physiologicalReaction direction="left-to-right" evidence="8">
        <dbReference type="Rhea" id="RHEA:21817"/>
    </physiologicalReaction>
</comment>
<evidence type="ECO:0000256" key="8">
    <source>
        <dbReference type="ARBA" id="ARBA00049547"/>
    </source>
</evidence>
<reference evidence="10 11" key="1">
    <citation type="submission" date="2006-03" db="EMBL/GenBank/DDBJ databases">
        <authorList>
            <person name="Pinhassi J."/>
            <person name="Pedros-Alio C."/>
            <person name="Ferriera S."/>
            <person name="Johnson J."/>
            <person name="Kravitz S."/>
            <person name="Halpern A."/>
            <person name="Remington K."/>
            <person name="Beeson K."/>
            <person name="Tran B."/>
            <person name="Rogers Y.-H."/>
            <person name="Friedman R."/>
            <person name="Venter J.C."/>
        </authorList>
    </citation>
    <scope>NUCLEOTIDE SEQUENCE [LARGE SCALE GENOMIC DNA]</scope>
    <source>
        <strain evidence="10 11">RED65</strain>
    </source>
</reference>
<dbReference type="Proteomes" id="UP000004263">
    <property type="component" value="Unassembled WGS sequence"/>
</dbReference>
<comment type="caution">
    <text evidence="10">The sequence shown here is derived from an EMBL/GenBank/DDBJ whole genome shotgun (WGS) entry which is preliminary data.</text>
</comment>
<evidence type="ECO:0000256" key="7">
    <source>
        <dbReference type="ARBA" id="ARBA00039751"/>
    </source>
</evidence>
<comment type="similarity">
    <text evidence="2">Belongs to the DAMOX/DASOX family.</text>
</comment>
<comment type="cofactor">
    <cofactor evidence="1">
        <name>FAD</name>
        <dbReference type="ChEBI" id="CHEBI:57692"/>
    </cofactor>
</comment>
<dbReference type="EC" id="1.4.3.3" evidence="6"/>
<evidence type="ECO:0000256" key="2">
    <source>
        <dbReference type="ARBA" id="ARBA00006730"/>
    </source>
</evidence>
<feature type="domain" description="FAD dependent oxidoreductase" evidence="9">
    <location>
        <begin position="4"/>
        <end position="325"/>
    </location>
</feature>
<evidence type="ECO:0000256" key="1">
    <source>
        <dbReference type="ARBA" id="ARBA00001974"/>
    </source>
</evidence>
<keyword evidence="5" id="KW-0560">Oxidoreductase</keyword>
<dbReference type="GO" id="GO:0046416">
    <property type="term" value="P:D-amino acid metabolic process"/>
    <property type="evidence" value="ECO:0007669"/>
    <property type="project" value="InterPro"/>
</dbReference>
<dbReference type="SUPFAM" id="SSF51905">
    <property type="entry name" value="FAD/NAD(P)-binding domain"/>
    <property type="match status" value="1"/>
</dbReference>
<protein>
    <recommendedName>
        <fullName evidence="7">D-amino-acid oxidase</fullName>
        <ecNumber evidence="6">1.4.3.3</ecNumber>
    </recommendedName>
</protein>
<dbReference type="STRING" id="207949.RED65_02143"/>
<dbReference type="Pfam" id="PF01266">
    <property type="entry name" value="DAO"/>
    <property type="match status" value="1"/>
</dbReference>
<accession>Q1MYG1</accession>
<dbReference type="RefSeq" id="WP_007019285.1">
    <property type="nucleotide sequence ID" value="NZ_CH724123.1"/>
</dbReference>
<dbReference type="PANTHER" id="PTHR11530">
    <property type="entry name" value="D-AMINO ACID OXIDASE"/>
    <property type="match status" value="1"/>
</dbReference>
<dbReference type="GO" id="GO:0071949">
    <property type="term" value="F:FAD binding"/>
    <property type="evidence" value="ECO:0007669"/>
    <property type="project" value="InterPro"/>
</dbReference>
<dbReference type="InterPro" id="IPR036188">
    <property type="entry name" value="FAD/NAD-bd_sf"/>
</dbReference>
<name>Q1MYG1_9GAMM</name>
<dbReference type="Gene3D" id="3.30.9.10">
    <property type="entry name" value="D-Amino Acid Oxidase, subunit A, domain 2"/>
    <property type="match status" value="1"/>
</dbReference>
<dbReference type="InterPro" id="IPR023209">
    <property type="entry name" value="DAO"/>
</dbReference>
<dbReference type="SUPFAM" id="SSF54373">
    <property type="entry name" value="FAD-linked reductases, C-terminal domain"/>
    <property type="match status" value="1"/>
</dbReference>
<dbReference type="PANTHER" id="PTHR11530:SF11">
    <property type="entry name" value="D-ASPARTATE OXIDASE"/>
    <property type="match status" value="1"/>
</dbReference>
<proteinExistence type="inferred from homology"/>
<keyword evidence="3" id="KW-0285">Flavoprotein</keyword>
<keyword evidence="11" id="KW-1185">Reference proteome</keyword>
<evidence type="ECO:0000256" key="5">
    <source>
        <dbReference type="ARBA" id="ARBA00023002"/>
    </source>
</evidence>
<dbReference type="InterPro" id="IPR006076">
    <property type="entry name" value="FAD-dep_OxRdtase"/>
</dbReference>
<dbReference type="AlphaFoldDB" id="Q1MYG1"/>
<dbReference type="HOGENOM" id="CLU_007884_1_0_6"/>
<evidence type="ECO:0000256" key="3">
    <source>
        <dbReference type="ARBA" id="ARBA00022630"/>
    </source>
</evidence>
<dbReference type="EMBL" id="AAQH01000026">
    <property type="protein sequence ID" value="EAT10984.1"/>
    <property type="molecule type" value="Genomic_DNA"/>
</dbReference>
<evidence type="ECO:0000313" key="10">
    <source>
        <dbReference type="EMBL" id="EAT10984.1"/>
    </source>
</evidence>